<evidence type="ECO:0000313" key="3">
    <source>
        <dbReference type="Proteomes" id="UP001307889"/>
    </source>
</evidence>
<evidence type="ECO:0000313" key="2">
    <source>
        <dbReference type="EMBL" id="BET00377.1"/>
    </source>
</evidence>
<evidence type="ECO:0000256" key="1">
    <source>
        <dbReference type="SAM" id="MobiDB-lite"/>
    </source>
</evidence>
<feature type="compositionally biased region" description="Low complexity" evidence="1">
    <location>
        <begin position="1"/>
        <end position="10"/>
    </location>
</feature>
<name>A0ABN7B7N2_9HEMI</name>
<dbReference type="Proteomes" id="UP001307889">
    <property type="component" value="Chromosome 11"/>
</dbReference>
<accession>A0ABN7B7N2</accession>
<feature type="region of interest" description="Disordered" evidence="1">
    <location>
        <begin position="247"/>
        <end position="337"/>
    </location>
</feature>
<gene>
    <name evidence="2" type="ORF">NTJ_13193</name>
</gene>
<feature type="compositionally biased region" description="Polar residues" evidence="1">
    <location>
        <begin position="312"/>
        <end position="322"/>
    </location>
</feature>
<reference evidence="2 3" key="1">
    <citation type="submission" date="2023-09" db="EMBL/GenBank/DDBJ databases">
        <title>Nesidiocoris tenuis whole genome shotgun sequence.</title>
        <authorList>
            <person name="Shibata T."/>
            <person name="Shimoda M."/>
            <person name="Kobayashi T."/>
            <person name="Uehara T."/>
        </authorList>
    </citation>
    <scope>NUCLEOTIDE SEQUENCE [LARGE SCALE GENOMIC DNA]</scope>
    <source>
        <strain evidence="2 3">Japan</strain>
    </source>
</reference>
<feature type="compositionally biased region" description="Pro residues" evidence="1">
    <location>
        <begin position="11"/>
        <end position="27"/>
    </location>
</feature>
<feature type="region of interest" description="Disordered" evidence="1">
    <location>
        <begin position="376"/>
        <end position="450"/>
    </location>
</feature>
<sequence>MRAAEAAANAPRPPTPEPMRTPPPAPPMEGMLEAEMRRQHDLMQTVTKQRYDSLMPRMSDIMVRTGRTCPIRIYRGEPVEHHPGQVTMLEYDQSLPVSCLFGSPEPPPVATCQSPPPVCSGSPDDPEVPIRRFGRVPHIAQPPSPPVSHLQGPERYALTYDTERIRRTAGGAGEHFDQVPEMPLLDEFDPQDDQEYWSRAVDDWMNQPFRERRQRMEEERARMTCRTPPEVHPVMSRKQLRRRLEGYRPPQMELPDDPRLPPVHRQRVVPYHEVQPARSPTPPPRTPSPPRPVHVPCDELVDLRTPPRGPQSPETPERQSPWTPLFTPRKEGPTQEEILERRKEVMGRVEKACQPGKQFPSRMGDIEEARWRCERANVELPRRPLTPESPGPGLWDPCDQMFMERQLQRQLEAMSSGSEPSPRQPSPRQPSPRRPSPRQPSCPEPASDFALPRFQLGPQARHLLDEMGCLPLEDYGC</sequence>
<feature type="compositionally biased region" description="Basic and acidic residues" evidence="1">
    <location>
        <begin position="328"/>
        <end position="337"/>
    </location>
</feature>
<protein>
    <submittedName>
        <fullName evidence="2">Uncharacterized protein</fullName>
    </submittedName>
</protein>
<keyword evidence="3" id="KW-1185">Reference proteome</keyword>
<organism evidence="2 3">
    <name type="scientific">Nesidiocoris tenuis</name>
    <dbReference type="NCBI Taxonomy" id="355587"/>
    <lineage>
        <taxon>Eukaryota</taxon>
        <taxon>Metazoa</taxon>
        <taxon>Ecdysozoa</taxon>
        <taxon>Arthropoda</taxon>
        <taxon>Hexapoda</taxon>
        <taxon>Insecta</taxon>
        <taxon>Pterygota</taxon>
        <taxon>Neoptera</taxon>
        <taxon>Paraneoptera</taxon>
        <taxon>Hemiptera</taxon>
        <taxon>Heteroptera</taxon>
        <taxon>Panheteroptera</taxon>
        <taxon>Cimicomorpha</taxon>
        <taxon>Miridae</taxon>
        <taxon>Dicyphina</taxon>
        <taxon>Nesidiocoris</taxon>
    </lineage>
</organism>
<feature type="compositionally biased region" description="Pro residues" evidence="1">
    <location>
        <begin position="279"/>
        <end position="293"/>
    </location>
</feature>
<feature type="compositionally biased region" description="Pro residues" evidence="1">
    <location>
        <begin position="422"/>
        <end position="443"/>
    </location>
</feature>
<feature type="region of interest" description="Disordered" evidence="1">
    <location>
        <begin position="1"/>
        <end position="30"/>
    </location>
</feature>
<proteinExistence type="predicted"/>
<dbReference type="EMBL" id="AP028919">
    <property type="protein sequence ID" value="BET00377.1"/>
    <property type="molecule type" value="Genomic_DNA"/>
</dbReference>